<evidence type="ECO:0000313" key="1">
    <source>
        <dbReference type="EMBL" id="KAH3788805.1"/>
    </source>
</evidence>
<reference evidence="1" key="2">
    <citation type="submission" date="2020-11" db="EMBL/GenBank/DDBJ databases">
        <authorList>
            <person name="McCartney M.A."/>
            <person name="Auch B."/>
            <person name="Kono T."/>
            <person name="Mallez S."/>
            <person name="Becker A."/>
            <person name="Gohl D.M."/>
            <person name="Silverstein K.A.T."/>
            <person name="Koren S."/>
            <person name="Bechman K.B."/>
            <person name="Herman A."/>
            <person name="Abrahante J.E."/>
            <person name="Garbe J."/>
        </authorList>
    </citation>
    <scope>NUCLEOTIDE SEQUENCE</scope>
    <source>
        <strain evidence="1">Duluth1</strain>
        <tissue evidence="1">Whole animal</tissue>
    </source>
</reference>
<name>A0A9D4F315_DREPO</name>
<accession>A0A9D4F315</accession>
<comment type="caution">
    <text evidence="1">The sequence shown here is derived from an EMBL/GenBank/DDBJ whole genome shotgun (WGS) entry which is preliminary data.</text>
</comment>
<keyword evidence="2" id="KW-1185">Reference proteome</keyword>
<protein>
    <submittedName>
        <fullName evidence="1">Uncharacterized protein</fullName>
    </submittedName>
</protein>
<proteinExistence type="predicted"/>
<dbReference type="AlphaFoldDB" id="A0A9D4F315"/>
<dbReference type="EMBL" id="JAIWYP010000008">
    <property type="protein sequence ID" value="KAH3788805.1"/>
    <property type="molecule type" value="Genomic_DNA"/>
</dbReference>
<gene>
    <name evidence="1" type="ORF">DPMN_166967</name>
</gene>
<dbReference type="Proteomes" id="UP000828390">
    <property type="component" value="Unassembled WGS sequence"/>
</dbReference>
<reference evidence="1" key="1">
    <citation type="journal article" date="2019" name="bioRxiv">
        <title>The Genome of the Zebra Mussel, Dreissena polymorpha: A Resource for Invasive Species Research.</title>
        <authorList>
            <person name="McCartney M.A."/>
            <person name="Auch B."/>
            <person name="Kono T."/>
            <person name="Mallez S."/>
            <person name="Zhang Y."/>
            <person name="Obille A."/>
            <person name="Becker A."/>
            <person name="Abrahante J.E."/>
            <person name="Garbe J."/>
            <person name="Badalamenti J.P."/>
            <person name="Herman A."/>
            <person name="Mangelson H."/>
            <person name="Liachko I."/>
            <person name="Sullivan S."/>
            <person name="Sone E.D."/>
            <person name="Koren S."/>
            <person name="Silverstein K.A.T."/>
            <person name="Beckman K.B."/>
            <person name="Gohl D.M."/>
        </authorList>
    </citation>
    <scope>NUCLEOTIDE SEQUENCE</scope>
    <source>
        <strain evidence="1">Duluth1</strain>
        <tissue evidence="1">Whole animal</tissue>
    </source>
</reference>
<sequence length="69" mass="7541">MNVQGAIGSLIEESGLENILETVYGENTIVHIITGKAVQKALRGHFLVAKCLHRQPIAEMAQTDQPDEL</sequence>
<evidence type="ECO:0000313" key="2">
    <source>
        <dbReference type="Proteomes" id="UP000828390"/>
    </source>
</evidence>
<organism evidence="1 2">
    <name type="scientific">Dreissena polymorpha</name>
    <name type="common">Zebra mussel</name>
    <name type="synonym">Mytilus polymorpha</name>
    <dbReference type="NCBI Taxonomy" id="45954"/>
    <lineage>
        <taxon>Eukaryota</taxon>
        <taxon>Metazoa</taxon>
        <taxon>Spiralia</taxon>
        <taxon>Lophotrochozoa</taxon>
        <taxon>Mollusca</taxon>
        <taxon>Bivalvia</taxon>
        <taxon>Autobranchia</taxon>
        <taxon>Heteroconchia</taxon>
        <taxon>Euheterodonta</taxon>
        <taxon>Imparidentia</taxon>
        <taxon>Neoheterodontei</taxon>
        <taxon>Myida</taxon>
        <taxon>Dreissenoidea</taxon>
        <taxon>Dreissenidae</taxon>
        <taxon>Dreissena</taxon>
    </lineage>
</organism>